<dbReference type="SUPFAM" id="SSF56601">
    <property type="entry name" value="beta-lactamase/transpeptidase-like"/>
    <property type="match status" value="1"/>
</dbReference>
<dbReference type="InterPro" id="IPR021860">
    <property type="entry name" value="Peptidase_S12_Pab87-rel_C"/>
</dbReference>
<dbReference type="Pfam" id="PF00144">
    <property type="entry name" value="Beta-lactamase"/>
    <property type="match status" value="1"/>
</dbReference>
<dbReference type="InterPro" id="IPR050491">
    <property type="entry name" value="AmpC-like"/>
</dbReference>
<dbReference type="EMBL" id="CP021235">
    <property type="protein sequence ID" value="ARS34060.1"/>
    <property type="molecule type" value="Genomic_DNA"/>
</dbReference>
<sequence length="531" mass="59507">MKTATQARCLLALLTLLLGSFASAGAQPLSSQEIDTLVARTMRTFQVPGISVAVVKDGKVAHMKGYGVRSLNSGEPTDEHTLFGVASNSKAFTAASIGMLVEEGKLKWDDKVIDYIPEFRLYNDYVTEEFTIRDLLTHRSGLGLGAGDLMIFPDGNDFTLNDLLRNMQHLKPVSAFRTKYDYDNLLYIIAGEVVARVSGMSWPAFAEKRIMQPLGMARSAASFGRLKDISNTIDAHAIVEGKLQVIDRYNLPLTDAAGGIYTSAHDLSKWLVMLMNNGKYGPAPQQSLLSEEVIQEQWTPQTIIPFRGSSTFNTHFKSYGLGWFLNDAKGYKEVSHTGGLAGMVSQVTMLPELHLGIIVLTNQQNGQAFQAITNTIKQAYLGMESKDWVEYYREEEAEYLAEAKAITDKTWLEVNANLKNKRKRVAFEPYTGTFGDKWFGEIQVYKKNNRLWLQSKRSPKLHGEMLYYKDSTFVVKWDDRRMEADAFVRYSPGLSGITMEAVSPLTDFSYDFHDLDFRRVAEARSSTSGAR</sequence>
<dbReference type="Pfam" id="PF11954">
    <property type="entry name" value="DUF3471"/>
    <property type="match status" value="1"/>
</dbReference>
<dbReference type="AlphaFoldDB" id="A0A1X9YMG4"/>
<evidence type="ECO:0000313" key="4">
    <source>
        <dbReference type="EMBL" id="ARS34060.1"/>
    </source>
</evidence>
<accession>A0A1X9YMG4</accession>
<proteinExistence type="predicted"/>
<feature type="signal peptide" evidence="1">
    <location>
        <begin position="1"/>
        <end position="26"/>
    </location>
</feature>
<dbReference type="InterPro" id="IPR001466">
    <property type="entry name" value="Beta-lactam-related"/>
</dbReference>
<dbReference type="Proteomes" id="UP000266292">
    <property type="component" value="Chromosome"/>
</dbReference>
<keyword evidence="4" id="KW-0378">Hydrolase</keyword>
<keyword evidence="5" id="KW-1185">Reference proteome</keyword>
<dbReference type="RefSeq" id="WP_025609472.1">
    <property type="nucleotide sequence ID" value="NZ_CP021235.1"/>
</dbReference>
<evidence type="ECO:0000259" key="3">
    <source>
        <dbReference type="Pfam" id="PF11954"/>
    </source>
</evidence>
<organism evidence="4 5">
    <name type="scientific">Pontibacter actiniarum</name>
    <dbReference type="NCBI Taxonomy" id="323450"/>
    <lineage>
        <taxon>Bacteria</taxon>
        <taxon>Pseudomonadati</taxon>
        <taxon>Bacteroidota</taxon>
        <taxon>Cytophagia</taxon>
        <taxon>Cytophagales</taxon>
        <taxon>Hymenobacteraceae</taxon>
        <taxon>Pontibacter</taxon>
    </lineage>
</organism>
<dbReference type="GO" id="GO:0016787">
    <property type="term" value="F:hydrolase activity"/>
    <property type="evidence" value="ECO:0007669"/>
    <property type="project" value="UniProtKB-KW"/>
</dbReference>
<gene>
    <name evidence="4" type="ORF">CA264_00625</name>
</gene>
<keyword evidence="1" id="KW-0732">Signal</keyword>
<evidence type="ECO:0000259" key="2">
    <source>
        <dbReference type="Pfam" id="PF00144"/>
    </source>
</evidence>
<dbReference type="OrthoDB" id="1522765at2"/>
<evidence type="ECO:0000256" key="1">
    <source>
        <dbReference type="SAM" id="SignalP"/>
    </source>
</evidence>
<reference evidence="5" key="1">
    <citation type="submission" date="2017-05" db="EMBL/GenBank/DDBJ databases">
        <authorList>
            <person name="Ray J."/>
            <person name="Price M."/>
            <person name="Deutschbauer A."/>
        </authorList>
    </citation>
    <scope>NUCLEOTIDE SEQUENCE [LARGE SCALE GENOMIC DNA]</scope>
    <source>
        <strain evidence="5">DSM 19842</strain>
    </source>
</reference>
<feature type="chain" id="PRO_5010987773" evidence="1">
    <location>
        <begin position="27"/>
        <end position="531"/>
    </location>
</feature>
<dbReference type="KEGG" id="pact:CA264_00625"/>
<protein>
    <submittedName>
        <fullName evidence="4">Serine hydrolase</fullName>
    </submittedName>
</protein>
<name>A0A1X9YMG4_9BACT</name>
<dbReference type="InterPro" id="IPR012338">
    <property type="entry name" value="Beta-lactam/transpept-like"/>
</dbReference>
<dbReference type="PANTHER" id="PTHR46825:SF15">
    <property type="entry name" value="BETA-LACTAMASE-RELATED DOMAIN-CONTAINING PROTEIN"/>
    <property type="match status" value="1"/>
</dbReference>
<evidence type="ECO:0000313" key="5">
    <source>
        <dbReference type="Proteomes" id="UP000266292"/>
    </source>
</evidence>
<dbReference type="PANTHER" id="PTHR46825">
    <property type="entry name" value="D-ALANYL-D-ALANINE-CARBOXYPEPTIDASE/ENDOPEPTIDASE AMPH"/>
    <property type="match status" value="1"/>
</dbReference>
<dbReference type="Gene3D" id="2.40.128.600">
    <property type="match status" value="1"/>
</dbReference>
<feature type="domain" description="Peptidase S12 Pab87-related C-terminal" evidence="3">
    <location>
        <begin position="426"/>
        <end position="519"/>
    </location>
</feature>
<dbReference type="Gene3D" id="3.40.710.10">
    <property type="entry name" value="DD-peptidase/beta-lactamase superfamily"/>
    <property type="match status" value="1"/>
</dbReference>
<feature type="domain" description="Beta-lactamase-related" evidence="2">
    <location>
        <begin position="35"/>
        <end position="371"/>
    </location>
</feature>
<dbReference type="STRING" id="709015.GCA_000472485_04303"/>